<protein>
    <recommendedName>
        <fullName evidence="5">C2H2-type domain-containing protein</fullName>
    </recommendedName>
</protein>
<dbReference type="EMBL" id="JAVRRD010000005">
    <property type="protein sequence ID" value="KAK5058974.1"/>
    <property type="molecule type" value="Genomic_DNA"/>
</dbReference>
<dbReference type="SUPFAM" id="SSF57667">
    <property type="entry name" value="beta-beta-alpha zinc fingers"/>
    <property type="match status" value="2"/>
</dbReference>
<dbReference type="SMART" id="SM00355">
    <property type="entry name" value="ZnF_C2H2"/>
    <property type="match status" value="2"/>
</dbReference>
<name>A0AAV9NJ33_9EURO</name>
<proteinExistence type="predicted"/>
<dbReference type="Pfam" id="PF12874">
    <property type="entry name" value="zf-met"/>
    <property type="match status" value="1"/>
</dbReference>
<sequence length="200" mass="23119">MEAALSFYFWAMCSKDTDYKMGDCCPWPLDSFTYNGLCSHSSLKETPKGDLNMTQEQADQVVIAAKRRVALNNAANYKKEREQDLEKYKARKRRYGLTYNRVHPDRRYESGRKYRAKVLAEERLQCTICGTKYSNRNSLDRHMDSKQHKIWAKREAEGKNRFRCKICGTPATHLCHLQRHEQGARHKARAAALAALAATP</sequence>
<evidence type="ECO:0000313" key="6">
    <source>
        <dbReference type="EMBL" id="KAK5058974.1"/>
    </source>
</evidence>
<reference evidence="6 7" key="1">
    <citation type="submission" date="2023-08" db="EMBL/GenBank/DDBJ databases">
        <title>Black Yeasts Isolated from many extreme environments.</title>
        <authorList>
            <person name="Coleine C."/>
            <person name="Stajich J.E."/>
            <person name="Selbmann L."/>
        </authorList>
    </citation>
    <scope>NUCLEOTIDE SEQUENCE [LARGE SCALE GENOMIC DNA]</scope>
    <source>
        <strain evidence="6 7">CCFEE 5792</strain>
    </source>
</reference>
<keyword evidence="7" id="KW-1185">Reference proteome</keyword>
<evidence type="ECO:0000313" key="7">
    <source>
        <dbReference type="Proteomes" id="UP001358417"/>
    </source>
</evidence>
<gene>
    <name evidence="6" type="ORF">LTR84_011238</name>
</gene>
<organism evidence="6 7">
    <name type="scientific">Exophiala bonariae</name>
    <dbReference type="NCBI Taxonomy" id="1690606"/>
    <lineage>
        <taxon>Eukaryota</taxon>
        <taxon>Fungi</taxon>
        <taxon>Dikarya</taxon>
        <taxon>Ascomycota</taxon>
        <taxon>Pezizomycotina</taxon>
        <taxon>Eurotiomycetes</taxon>
        <taxon>Chaetothyriomycetidae</taxon>
        <taxon>Chaetothyriales</taxon>
        <taxon>Herpotrichiellaceae</taxon>
        <taxon>Exophiala</taxon>
    </lineage>
</organism>
<dbReference type="AlphaFoldDB" id="A0AAV9NJ33"/>
<dbReference type="Pfam" id="PF12171">
    <property type="entry name" value="zf-C2H2_jaz"/>
    <property type="match status" value="1"/>
</dbReference>
<dbReference type="PROSITE" id="PS50157">
    <property type="entry name" value="ZINC_FINGER_C2H2_2"/>
    <property type="match status" value="1"/>
</dbReference>
<accession>A0AAV9NJ33</accession>
<comment type="caution">
    <text evidence="6">The sequence shown here is derived from an EMBL/GenBank/DDBJ whole genome shotgun (WGS) entry which is preliminary data.</text>
</comment>
<keyword evidence="1" id="KW-0479">Metal-binding</keyword>
<evidence type="ECO:0000256" key="1">
    <source>
        <dbReference type="ARBA" id="ARBA00022723"/>
    </source>
</evidence>
<dbReference type="InterPro" id="IPR022755">
    <property type="entry name" value="Znf_C2H2_jaz"/>
</dbReference>
<dbReference type="GO" id="GO:0008270">
    <property type="term" value="F:zinc ion binding"/>
    <property type="evidence" value="ECO:0007669"/>
    <property type="project" value="UniProtKB-KW"/>
</dbReference>
<feature type="domain" description="C2H2-type" evidence="5">
    <location>
        <begin position="124"/>
        <end position="148"/>
    </location>
</feature>
<evidence type="ECO:0000256" key="4">
    <source>
        <dbReference type="PROSITE-ProRule" id="PRU00042"/>
    </source>
</evidence>
<dbReference type="InterPro" id="IPR013087">
    <property type="entry name" value="Znf_C2H2_type"/>
</dbReference>
<dbReference type="RefSeq" id="XP_064709497.1">
    <property type="nucleotide sequence ID" value="XM_064854771.1"/>
</dbReference>
<dbReference type="GeneID" id="89979392"/>
<evidence type="ECO:0000259" key="5">
    <source>
        <dbReference type="PROSITE" id="PS50157"/>
    </source>
</evidence>
<dbReference type="Proteomes" id="UP001358417">
    <property type="component" value="Unassembled WGS sequence"/>
</dbReference>
<evidence type="ECO:0000256" key="2">
    <source>
        <dbReference type="ARBA" id="ARBA00022771"/>
    </source>
</evidence>
<dbReference type="PROSITE" id="PS00028">
    <property type="entry name" value="ZINC_FINGER_C2H2_1"/>
    <property type="match status" value="1"/>
</dbReference>
<dbReference type="InterPro" id="IPR036236">
    <property type="entry name" value="Znf_C2H2_sf"/>
</dbReference>
<keyword evidence="2 4" id="KW-0863">Zinc-finger</keyword>
<keyword evidence="3" id="KW-0862">Zinc</keyword>
<evidence type="ECO:0000256" key="3">
    <source>
        <dbReference type="ARBA" id="ARBA00022833"/>
    </source>
</evidence>
<dbReference type="Gene3D" id="3.30.160.60">
    <property type="entry name" value="Classic Zinc Finger"/>
    <property type="match status" value="1"/>
</dbReference>